<protein>
    <submittedName>
        <fullName evidence="1">Endonuclease/exonuclease/phosphatase</fullName>
    </submittedName>
</protein>
<keyword evidence="1" id="KW-0269">Exonuclease</keyword>
<evidence type="ECO:0000313" key="2">
    <source>
        <dbReference type="Proteomes" id="UP000325315"/>
    </source>
</evidence>
<keyword evidence="1" id="KW-0378">Hydrolase</keyword>
<evidence type="ECO:0000313" key="1">
    <source>
        <dbReference type="EMBL" id="KAA3476682.1"/>
    </source>
</evidence>
<comment type="caution">
    <text evidence="1">The sequence shown here is derived from an EMBL/GenBank/DDBJ whole genome shotgun (WGS) entry which is preliminary data.</text>
</comment>
<keyword evidence="2" id="KW-1185">Reference proteome</keyword>
<keyword evidence="1" id="KW-0540">Nuclease</keyword>
<dbReference type="PANTHER" id="PTHR33710:SF73">
    <property type="entry name" value="ZINC KNUCKLE CX2CX4HX4C DOMAIN-CONTAINING PROTEIN"/>
    <property type="match status" value="1"/>
</dbReference>
<dbReference type="GO" id="GO:0004527">
    <property type="term" value="F:exonuclease activity"/>
    <property type="evidence" value="ECO:0007669"/>
    <property type="project" value="UniProtKB-KW"/>
</dbReference>
<dbReference type="InterPro" id="IPR036691">
    <property type="entry name" value="Endo/exonu/phosph_ase_sf"/>
</dbReference>
<dbReference type="OrthoDB" id="1935929at2759"/>
<dbReference type="GO" id="GO:0004519">
    <property type="term" value="F:endonuclease activity"/>
    <property type="evidence" value="ECO:0007669"/>
    <property type="project" value="UniProtKB-KW"/>
</dbReference>
<dbReference type="SUPFAM" id="SSF56219">
    <property type="entry name" value="DNase I-like"/>
    <property type="match status" value="1"/>
</dbReference>
<dbReference type="AlphaFoldDB" id="A0A5B6W756"/>
<dbReference type="Proteomes" id="UP000325315">
    <property type="component" value="Unassembled WGS sequence"/>
</dbReference>
<reference evidence="2" key="1">
    <citation type="journal article" date="2019" name="Plant Biotechnol. J.">
        <title>Genome sequencing of the Australian wild diploid species Gossypium australe highlights disease resistance and delayed gland morphogenesis.</title>
        <authorList>
            <person name="Cai Y."/>
            <person name="Cai X."/>
            <person name="Wang Q."/>
            <person name="Wang P."/>
            <person name="Zhang Y."/>
            <person name="Cai C."/>
            <person name="Xu Y."/>
            <person name="Wang K."/>
            <person name="Zhou Z."/>
            <person name="Wang C."/>
            <person name="Geng S."/>
            <person name="Li B."/>
            <person name="Dong Q."/>
            <person name="Hou Y."/>
            <person name="Wang H."/>
            <person name="Ai P."/>
            <person name="Liu Z."/>
            <person name="Yi F."/>
            <person name="Sun M."/>
            <person name="An G."/>
            <person name="Cheng J."/>
            <person name="Zhang Y."/>
            <person name="Shi Q."/>
            <person name="Xie Y."/>
            <person name="Shi X."/>
            <person name="Chang Y."/>
            <person name="Huang F."/>
            <person name="Chen Y."/>
            <person name="Hong S."/>
            <person name="Mi L."/>
            <person name="Sun Q."/>
            <person name="Zhang L."/>
            <person name="Zhou B."/>
            <person name="Peng R."/>
            <person name="Zhang X."/>
            <person name="Liu F."/>
        </authorList>
    </citation>
    <scope>NUCLEOTIDE SEQUENCE [LARGE SCALE GENOMIC DNA]</scope>
    <source>
        <strain evidence="2">cv. PA1801</strain>
    </source>
</reference>
<organism evidence="1 2">
    <name type="scientific">Gossypium australe</name>
    <dbReference type="NCBI Taxonomy" id="47621"/>
    <lineage>
        <taxon>Eukaryota</taxon>
        <taxon>Viridiplantae</taxon>
        <taxon>Streptophyta</taxon>
        <taxon>Embryophyta</taxon>
        <taxon>Tracheophyta</taxon>
        <taxon>Spermatophyta</taxon>
        <taxon>Magnoliopsida</taxon>
        <taxon>eudicotyledons</taxon>
        <taxon>Gunneridae</taxon>
        <taxon>Pentapetalae</taxon>
        <taxon>rosids</taxon>
        <taxon>malvids</taxon>
        <taxon>Malvales</taxon>
        <taxon>Malvaceae</taxon>
        <taxon>Malvoideae</taxon>
        <taxon>Gossypium</taxon>
    </lineage>
</organism>
<proteinExistence type="predicted"/>
<dbReference type="EMBL" id="SMMG02000004">
    <property type="protein sequence ID" value="KAA3476682.1"/>
    <property type="molecule type" value="Genomic_DNA"/>
</dbReference>
<accession>A0A5B6W756</accession>
<dbReference type="PANTHER" id="PTHR33710">
    <property type="entry name" value="BNAC02G09200D PROTEIN"/>
    <property type="match status" value="1"/>
</dbReference>
<sequence length="116" mass="14121">MRYSKGRSKNRGVLQKIRGFFVRGHWFFRPLRGQTLERNIRERIDRGVATDTWIQIFPNYSLRHLPHFFSNHCPLLVETRGRSLSQFCFESWWVLKESYDEEIRKLWEENSGPYLN</sequence>
<gene>
    <name evidence="1" type="ORF">EPI10_010642</name>
</gene>
<keyword evidence="1" id="KW-0255">Endonuclease</keyword>
<name>A0A5B6W756_9ROSI</name>